<keyword evidence="2" id="KW-1185">Reference proteome</keyword>
<comment type="caution">
    <text evidence="1">The sequence shown here is derived from an EMBL/GenBank/DDBJ whole genome shotgun (WGS) entry which is preliminary data.</text>
</comment>
<evidence type="ECO:0000313" key="1">
    <source>
        <dbReference type="EMBL" id="KAF2469950.1"/>
    </source>
</evidence>
<gene>
    <name evidence="1" type="ORF">BDR25DRAFT_393978</name>
</gene>
<organism evidence="1 2">
    <name type="scientific">Lindgomyces ingoldianus</name>
    <dbReference type="NCBI Taxonomy" id="673940"/>
    <lineage>
        <taxon>Eukaryota</taxon>
        <taxon>Fungi</taxon>
        <taxon>Dikarya</taxon>
        <taxon>Ascomycota</taxon>
        <taxon>Pezizomycotina</taxon>
        <taxon>Dothideomycetes</taxon>
        <taxon>Pleosporomycetidae</taxon>
        <taxon>Pleosporales</taxon>
        <taxon>Lindgomycetaceae</taxon>
        <taxon>Lindgomyces</taxon>
    </lineage>
</organism>
<protein>
    <submittedName>
        <fullName evidence="1">Uncharacterized protein</fullName>
    </submittedName>
</protein>
<evidence type="ECO:0000313" key="2">
    <source>
        <dbReference type="Proteomes" id="UP000799755"/>
    </source>
</evidence>
<reference evidence="1" key="1">
    <citation type="journal article" date="2020" name="Stud. Mycol.">
        <title>101 Dothideomycetes genomes: a test case for predicting lifestyles and emergence of pathogens.</title>
        <authorList>
            <person name="Haridas S."/>
            <person name="Albert R."/>
            <person name="Binder M."/>
            <person name="Bloem J."/>
            <person name="Labutti K."/>
            <person name="Salamov A."/>
            <person name="Andreopoulos B."/>
            <person name="Baker S."/>
            <person name="Barry K."/>
            <person name="Bills G."/>
            <person name="Bluhm B."/>
            <person name="Cannon C."/>
            <person name="Castanera R."/>
            <person name="Culley D."/>
            <person name="Daum C."/>
            <person name="Ezra D."/>
            <person name="Gonzalez J."/>
            <person name="Henrissat B."/>
            <person name="Kuo A."/>
            <person name="Liang C."/>
            <person name="Lipzen A."/>
            <person name="Lutzoni F."/>
            <person name="Magnuson J."/>
            <person name="Mondo S."/>
            <person name="Nolan M."/>
            <person name="Ohm R."/>
            <person name="Pangilinan J."/>
            <person name="Park H.-J."/>
            <person name="Ramirez L."/>
            <person name="Alfaro M."/>
            <person name="Sun H."/>
            <person name="Tritt A."/>
            <person name="Yoshinaga Y."/>
            <person name="Zwiers L.-H."/>
            <person name="Turgeon B."/>
            <person name="Goodwin S."/>
            <person name="Spatafora J."/>
            <person name="Crous P."/>
            <person name="Grigoriev I."/>
        </authorList>
    </citation>
    <scope>NUCLEOTIDE SEQUENCE</scope>
    <source>
        <strain evidence="1">ATCC 200398</strain>
    </source>
</reference>
<accession>A0ACB6QSU6</accession>
<dbReference type="EMBL" id="MU003509">
    <property type="protein sequence ID" value="KAF2469950.1"/>
    <property type="molecule type" value="Genomic_DNA"/>
</dbReference>
<sequence length="159" mass="17718">MRMATTNAIADVCLNVSDRKYGESIQRGHSLMMTFDTDHVQEAGDFRIPTCRIDHRDLLLIYGCGKCCDCPRLGALPRRKAVFRPPTLPSLGFRHDLSFHASASSPPSRGRCLGAPTGDGNGRETGRQSSRKAETLPRIYFSHALQHETSVRHQTETKH</sequence>
<proteinExistence type="predicted"/>
<name>A0ACB6QSU6_9PLEO</name>
<dbReference type="Proteomes" id="UP000799755">
    <property type="component" value="Unassembled WGS sequence"/>
</dbReference>